<keyword evidence="1" id="KW-0472">Membrane</keyword>
<accession>A0A2H0DWC4</accession>
<keyword evidence="1" id="KW-0812">Transmembrane</keyword>
<evidence type="ECO:0000313" key="2">
    <source>
        <dbReference type="EMBL" id="PIP86484.1"/>
    </source>
</evidence>
<dbReference type="Proteomes" id="UP000231276">
    <property type="component" value="Unassembled WGS sequence"/>
</dbReference>
<sequence>MKKKKSFEKACGFSLIEILISASLLIAVSLVVFSVFRSFDEAAALDKDASNIISVLERARKETLFSKNSLSYGVRFNADEIIFFEGEFFDGANPDNISVKLHPKIFISDISLTNATTSLSFKRLSGEAGGSGTITLQSRANSFKTRVISIEETGLVK</sequence>
<keyword evidence="1" id="KW-1133">Transmembrane helix</keyword>
<reference evidence="2 3" key="1">
    <citation type="submission" date="2017-09" db="EMBL/GenBank/DDBJ databases">
        <title>Depth-based differentiation of microbial function through sediment-hosted aquifers and enrichment of novel symbionts in the deep terrestrial subsurface.</title>
        <authorList>
            <person name="Probst A.J."/>
            <person name="Ladd B."/>
            <person name="Jarett J.K."/>
            <person name="Geller-Mcgrath D.E."/>
            <person name="Sieber C.M."/>
            <person name="Emerson J.B."/>
            <person name="Anantharaman K."/>
            <person name="Thomas B.C."/>
            <person name="Malmstrom R."/>
            <person name="Stieglmeier M."/>
            <person name="Klingl A."/>
            <person name="Woyke T."/>
            <person name="Ryan C.M."/>
            <person name="Banfield J.F."/>
        </authorList>
    </citation>
    <scope>NUCLEOTIDE SEQUENCE [LARGE SCALE GENOMIC DNA]</scope>
    <source>
        <strain evidence="2">CG22_combo_CG10-13_8_21_14_all_43_18</strain>
    </source>
</reference>
<protein>
    <recommendedName>
        <fullName evidence="4">General secretion pathway GspH domain-containing protein</fullName>
    </recommendedName>
</protein>
<evidence type="ECO:0000313" key="3">
    <source>
        <dbReference type="Proteomes" id="UP000231276"/>
    </source>
</evidence>
<proteinExistence type="predicted"/>
<organism evidence="2 3">
    <name type="scientific">Candidatus Campbellbacteria bacterium CG22_combo_CG10-13_8_21_14_all_43_18</name>
    <dbReference type="NCBI Taxonomy" id="1974530"/>
    <lineage>
        <taxon>Bacteria</taxon>
        <taxon>Candidatus Campbelliibacteriota</taxon>
    </lineage>
</organism>
<evidence type="ECO:0008006" key="4">
    <source>
        <dbReference type="Google" id="ProtNLM"/>
    </source>
</evidence>
<evidence type="ECO:0000256" key="1">
    <source>
        <dbReference type="SAM" id="Phobius"/>
    </source>
</evidence>
<feature type="transmembrane region" description="Helical" evidence="1">
    <location>
        <begin position="12"/>
        <end position="36"/>
    </location>
</feature>
<dbReference type="AlphaFoldDB" id="A0A2H0DWC4"/>
<comment type="caution">
    <text evidence="2">The sequence shown here is derived from an EMBL/GenBank/DDBJ whole genome shotgun (WGS) entry which is preliminary data.</text>
</comment>
<name>A0A2H0DWC4_9BACT</name>
<dbReference type="EMBL" id="PCTS01000024">
    <property type="protein sequence ID" value="PIP86484.1"/>
    <property type="molecule type" value="Genomic_DNA"/>
</dbReference>
<gene>
    <name evidence="2" type="ORF">COW82_01760</name>
</gene>